<evidence type="ECO:0000256" key="5">
    <source>
        <dbReference type="ARBA" id="ARBA00022932"/>
    </source>
</evidence>
<protein>
    <recommendedName>
        <fullName evidence="8">DNA polymerase</fullName>
        <ecNumber evidence="8">2.7.7.7</ecNumber>
    </recommendedName>
</protein>
<dbReference type="STRING" id="299467.A0A443S4A1"/>
<dbReference type="Gene3D" id="3.90.1600.10">
    <property type="entry name" value="Palm domain of DNA polymerase"/>
    <property type="match status" value="3"/>
</dbReference>
<dbReference type="PROSITE" id="PS00116">
    <property type="entry name" value="DNA_POLYMERASE_B"/>
    <property type="match status" value="1"/>
</dbReference>
<feature type="domain" description="DNA-directed DNA polymerase family B multifunctional" evidence="9">
    <location>
        <begin position="362"/>
        <end position="724"/>
    </location>
</feature>
<evidence type="ECO:0000256" key="8">
    <source>
        <dbReference type="RuleBase" id="RU000442"/>
    </source>
</evidence>
<dbReference type="InterPro" id="IPR050240">
    <property type="entry name" value="DNA_pol_type-B"/>
</dbReference>
<dbReference type="InterPro" id="IPR006134">
    <property type="entry name" value="DNA-dir_DNA_pol_B_multi_dom"/>
</dbReference>
<dbReference type="Proteomes" id="UP000288716">
    <property type="component" value="Unassembled WGS sequence"/>
</dbReference>
<keyword evidence="6 8" id="KW-0238">DNA-binding</keyword>
<dbReference type="PANTHER" id="PTHR10322:SF23">
    <property type="entry name" value="DNA POLYMERASE DELTA CATALYTIC SUBUNIT"/>
    <property type="match status" value="1"/>
</dbReference>
<organism evidence="11 12">
    <name type="scientific">Leptotrombidium deliense</name>
    <dbReference type="NCBI Taxonomy" id="299467"/>
    <lineage>
        <taxon>Eukaryota</taxon>
        <taxon>Metazoa</taxon>
        <taxon>Ecdysozoa</taxon>
        <taxon>Arthropoda</taxon>
        <taxon>Chelicerata</taxon>
        <taxon>Arachnida</taxon>
        <taxon>Acari</taxon>
        <taxon>Acariformes</taxon>
        <taxon>Trombidiformes</taxon>
        <taxon>Prostigmata</taxon>
        <taxon>Anystina</taxon>
        <taxon>Parasitengona</taxon>
        <taxon>Trombiculoidea</taxon>
        <taxon>Trombiculidae</taxon>
        <taxon>Leptotrombidium</taxon>
    </lineage>
</organism>
<feature type="non-terminal residue" evidence="11">
    <location>
        <position position="1"/>
    </location>
</feature>
<comment type="caution">
    <text evidence="11">The sequence shown here is derived from an EMBL/GenBank/DDBJ whole genome shotgun (WGS) entry which is preliminary data.</text>
</comment>
<dbReference type="AlphaFoldDB" id="A0A443S4A1"/>
<dbReference type="Gene3D" id="1.10.132.60">
    <property type="entry name" value="DNA polymerase family B, C-terminal domain"/>
    <property type="match status" value="1"/>
</dbReference>
<dbReference type="InterPro" id="IPR017964">
    <property type="entry name" value="DNA-dir_DNA_pol_B_CS"/>
</dbReference>
<dbReference type="InterPro" id="IPR042087">
    <property type="entry name" value="DNA_pol_B_thumb"/>
</dbReference>
<keyword evidence="5 8" id="KW-0239">DNA-directed DNA polymerase</keyword>
<evidence type="ECO:0000313" key="11">
    <source>
        <dbReference type="EMBL" id="RWS22315.1"/>
    </source>
</evidence>
<keyword evidence="2 8" id="KW-0808">Transferase</keyword>
<keyword evidence="12" id="KW-1185">Reference proteome</keyword>
<comment type="similarity">
    <text evidence="1 8">Belongs to the DNA polymerase type-B family.</text>
</comment>
<evidence type="ECO:0000256" key="6">
    <source>
        <dbReference type="ARBA" id="ARBA00023125"/>
    </source>
</evidence>
<dbReference type="GO" id="GO:0043625">
    <property type="term" value="C:delta DNA polymerase complex"/>
    <property type="evidence" value="ECO:0007669"/>
    <property type="project" value="TreeGrafter"/>
</dbReference>
<reference evidence="11 12" key="1">
    <citation type="journal article" date="2018" name="Gigascience">
        <title>Genomes of trombidid mites reveal novel predicted allergens and laterally-transferred genes associated with secondary metabolism.</title>
        <authorList>
            <person name="Dong X."/>
            <person name="Chaisiri K."/>
            <person name="Xia D."/>
            <person name="Armstrong S.D."/>
            <person name="Fang Y."/>
            <person name="Donnelly M.J."/>
            <person name="Kadowaki T."/>
            <person name="McGarry J.W."/>
            <person name="Darby A.C."/>
            <person name="Makepeace B.L."/>
        </authorList>
    </citation>
    <scope>NUCLEOTIDE SEQUENCE [LARGE SCALE GENOMIC DNA]</scope>
    <source>
        <strain evidence="11">UoL-UT</strain>
    </source>
</reference>
<sequence>PIAGASIISFETEEELLLAWSQFIVQTDPDLITGYNIQNFDLPYLLNRAKTLSLNSFSFLGRIKYVPATLKTKTFQSKQLGNRTFNEINITGRCQFDLFQVMIRDYKLRSYSLNAVSYHFLQEQKEDVHYSIITDLQNGDENTRRRLAVYCLKDALLPLRLLDKLMCIINYIEMARVTGVPINYLLTRGQQVKVTSQLLKYAKEYNFILPNIPYTNKSNDTNVGYAGATVIEPLKGYYDVPIATLDFCSLYPSIMIAHNLCYTTLLADCKSFEQLSKISSNSLSAINTQHNNADNVTSDKPDISSTASSNIYQKACNNLQSKTVQVPPSILYTKNEIIDPIKGLTDDEPDRKKKFTENEYLNKCVRNLSDNYLINNIPKLPSSDYNLHIVETPSKNYFVKPHIRKGLLPRILENLIEARKVAKAMLKKEKHPFKRKVLDGRQYALKVSANSVYGFTGAQTGILPCLDISSSVTAFGREMIEITKSTVEQHFRTENGYPADALVIYGDTDSVMVKFGVSSVSEAMKLGNEAAKFVSTKFIEPIKLEFEKVYFPYLLINKKRYAGLYYTNPNSFDKMDTKGIETVRRDNCPLVSKLVTICLQKLLIDRNPDDAIVYTQRIISDLLSDKIDIADLIITKEYSKDASGYASKQAHVELVKKITSRDPGSAPKLGERIQYVIINGPKGAPAYTKSEDPLYVMDNCLPIDTNYYLNNQISKPVLRIFEPIYGPEKAKSLILYGDHTRNKTIVSPKDGPLSKFLVKRDRCLSCNTIMPVVKFQSQTESLTPSSVNLKNKKTEINQYSVNGEKLKKRNTMCDFTNKAAVCERIDCKSKESELLQNETLKLQELEIMFNKLWTQCQRCT</sequence>
<dbReference type="PANTHER" id="PTHR10322">
    <property type="entry name" value="DNA POLYMERASE CATALYTIC SUBUNIT"/>
    <property type="match status" value="1"/>
</dbReference>
<dbReference type="SUPFAM" id="SSF53098">
    <property type="entry name" value="Ribonuclease H-like"/>
    <property type="match status" value="1"/>
</dbReference>
<dbReference type="GO" id="GO:0003677">
    <property type="term" value="F:DNA binding"/>
    <property type="evidence" value="ECO:0007669"/>
    <property type="project" value="UniProtKB-KW"/>
</dbReference>
<dbReference type="Pfam" id="PF03104">
    <property type="entry name" value="DNA_pol_B_exo1"/>
    <property type="match status" value="1"/>
</dbReference>
<dbReference type="SUPFAM" id="SSF56672">
    <property type="entry name" value="DNA/RNA polymerases"/>
    <property type="match status" value="1"/>
</dbReference>
<keyword evidence="4 8" id="KW-0235">DNA replication</keyword>
<evidence type="ECO:0000313" key="12">
    <source>
        <dbReference type="Proteomes" id="UP000288716"/>
    </source>
</evidence>
<dbReference type="GO" id="GO:0000166">
    <property type="term" value="F:nucleotide binding"/>
    <property type="evidence" value="ECO:0007669"/>
    <property type="project" value="InterPro"/>
</dbReference>
<feature type="non-terminal residue" evidence="11">
    <location>
        <position position="860"/>
    </location>
</feature>
<dbReference type="InterPro" id="IPR012337">
    <property type="entry name" value="RNaseH-like_sf"/>
</dbReference>
<evidence type="ECO:0000259" key="9">
    <source>
        <dbReference type="Pfam" id="PF00136"/>
    </source>
</evidence>
<dbReference type="GO" id="GO:0006287">
    <property type="term" value="P:base-excision repair, gap-filling"/>
    <property type="evidence" value="ECO:0007669"/>
    <property type="project" value="TreeGrafter"/>
</dbReference>
<dbReference type="FunFam" id="3.30.420.10:FF:000004">
    <property type="entry name" value="DNA polymerase"/>
    <property type="match status" value="1"/>
</dbReference>
<dbReference type="InterPro" id="IPR006133">
    <property type="entry name" value="DNA-dir_DNA_pol_B_exonuc"/>
</dbReference>
<comment type="catalytic activity">
    <reaction evidence="7 8">
        <text>DNA(n) + a 2'-deoxyribonucleoside 5'-triphosphate = DNA(n+1) + diphosphate</text>
        <dbReference type="Rhea" id="RHEA:22508"/>
        <dbReference type="Rhea" id="RHEA-COMP:17339"/>
        <dbReference type="Rhea" id="RHEA-COMP:17340"/>
        <dbReference type="ChEBI" id="CHEBI:33019"/>
        <dbReference type="ChEBI" id="CHEBI:61560"/>
        <dbReference type="ChEBI" id="CHEBI:173112"/>
        <dbReference type="EC" id="2.7.7.7"/>
    </reaction>
</comment>
<feature type="domain" description="DNA-directed DNA polymerase family B multifunctional" evidence="9">
    <location>
        <begin position="180"/>
        <end position="296"/>
    </location>
</feature>
<dbReference type="Pfam" id="PF00136">
    <property type="entry name" value="DNA_pol_B"/>
    <property type="match status" value="2"/>
</dbReference>
<dbReference type="GO" id="GO:0006297">
    <property type="term" value="P:nucleotide-excision repair, DNA gap filling"/>
    <property type="evidence" value="ECO:0007669"/>
    <property type="project" value="TreeGrafter"/>
</dbReference>
<feature type="domain" description="DNA-directed DNA polymerase family B exonuclease" evidence="10">
    <location>
        <begin position="4"/>
        <end position="116"/>
    </location>
</feature>
<proteinExistence type="inferred from homology"/>
<dbReference type="Gene3D" id="3.30.420.10">
    <property type="entry name" value="Ribonuclease H-like superfamily/Ribonuclease H"/>
    <property type="match status" value="1"/>
</dbReference>
<dbReference type="CDD" id="cd05533">
    <property type="entry name" value="POLBc_delta"/>
    <property type="match status" value="1"/>
</dbReference>
<dbReference type="PRINTS" id="PR00106">
    <property type="entry name" value="DNAPOLB"/>
</dbReference>
<dbReference type="OrthoDB" id="2414538at2759"/>
<keyword evidence="3 8" id="KW-0548">Nucleotidyltransferase</keyword>
<evidence type="ECO:0000256" key="2">
    <source>
        <dbReference type="ARBA" id="ARBA00022679"/>
    </source>
</evidence>
<dbReference type="InterPro" id="IPR006172">
    <property type="entry name" value="DNA-dir_DNA_pol_B"/>
</dbReference>
<dbReference type="GO" id="GO:0045004">
    <property type="term" value="P:DNA replication proofreading"/>
    <property type="evidence" value="ECO:0007669"/>
    <property type="project" value="TreeGrafter"/>
</dbReference>
<evidence type="ECO:0000256" key="4">
    <source>
        <dbReference type="ARBA" id="ARBA00022705"/>
    </source>
</evidence>
<dbReference type="SMART" id="SM00486">
    <property type="entry name" value="POLBc"/>
    <property type="match status" value="1"/>
</dbReference>
<dbReference type="VEuPathDB" id="VectorBase:LDEU009725"/>
<accession>A0A443S4A1</accession>
<dbReference type="GO" id="GO:0008296">
    <property type="term" value="F:3'-5'-DNA exonuclease activity"/>
    <property type="evidence" value="ECO:0007669"/>
    <property type="project" value="TreeGrafter"/>
</dbReference>
<dbReference type="InterPro" id="IPR036397">
    <property type="entry name" value="RNaseH_sf"/>
</dbReference>
<evidence type="ECO:0000256" key="7">
    <source>
        <dbReference type="ARBA" id="ARBA00049244"/>
    </source>
</evidence>
<gene>
    <name evidence="11" type="ORF">B4U80_00337</name>
</gene>
<dbReference type="EC" id="2.7.7.7" evidence="8"/>
<name>A0A443S4A1_9ACAR</name>
<evidence type="ECO:0000259" key="10">
    <source>
        <dbReference type="Pfam" id="PF03104"/>
    </source>
</evidence>
<evidence type="ECO:0000256" key="3">
    <source>
        <dbReference type="ARBA" id="ARBA00022695"/>
    </source>
</evidence>
<evidence type="ECO:0000256" key="1">
    <source>
        <dbReference type="ARBA" id="ARBA00005755"/>
    </source>
</evidence>
<dbReference type="GO" id="GO:0003887">
    <property type="term" value="F:DNA-directed DNA polymerase activity"/>
    <property type="evidence" value="ECO:0007669"/>
    <property type="project" value="UniProtKB-KW"/>
</dbReference>
<dbReference type="EMBL" id="NCKV01009148">
    <property type="protein sequence ID" value="RWS22315.1"/>
    <property type="molecule type" value="Genomic_DNA"/>
</dbReference>
<dbReference type="InterPro" id="IPR023211">
    <property type="entry name" value="DNA_pol_palm_dom_sf"/>
</dbReference>
<dbReference type="InterPro" id="IPR043502">
    <property type="entry name" value="DNA/RNA_pol_sf"/>
</dbReference>